<keyword evidence="4" id="KW-1185">Reference proteome</keyword>
<evidence type="ECO:0000313" key="3">
    <source>
        <dbReference type="EMBL" id="SNR14542.1"/>
    </source>
</evidence>
<protein>
    <submittedName>
        <fullName evidence="3">Putative FAD dependent oxidoreductase</fullName>
    </submittedName>
</protein>
<gene>
    <name evidence="3" type="ORF">TJEJU_0771</name>
</gene>
<accession>A0A238U611</accession>
<dbReference type="Pfam" id="PF01494">
    <property type="entry name" value="FAD_binding_3"/>
    <property type="match status" value="1"/>
</dbReference>
<reference evidence="3 4" key="1">
    <citation type="submission" date="2017-07" db="EMBL/GenBank/DDBJ databases">
        <authorList>
            <person name="Sun Z.S."/>
            <person name="Albrecht U."/>
            <person name="Echele G."/>
            <person name="Lee C.C."/>
        </authorList>
    </citation>
    <scope>NUCLEOTIDE SEQUENCE [LARGE SCALE GENOMIC DNA]</scope>
    <source>
        <strain evidence="4">type strain: KCTC 22618</strain>
    </source>
</reference>
<dbReference type="RefSeq" id="WP_095069587.1">
    <property type="nucleotide sequence ID" value="NZ_LT899436.1"/>
</dbReference>
<dbReference type="GO" id="GO:0016491">
    <property type="term" value="F:oxidoreductase activity"/>
    <property type="evidence" value="ECO:0007669"/>
    <property type="project" value="UniProtKB-KW"/>
</dbReference>
<evidence type="ECO:0000256" key="1">
    <source>
        <dbReference type="ARBA" id="ARBA00023002"/>
    </source>
</evidence>
<dbReference type="Gene3D" id="3.30.9.100">
    <property type="match status" value="1"/>
</dbReference>
<organism evidence="3 4">
    <name type="scientific">Tenacibaculum jejuense</name>
    <dbReference type="NCBI Taxonomy" id="584609"/>
    <lineage>
        <taxon>Bacteria</taxon>
        <taxon>Pseudomonadati</taxon>
        <taxon>Bacteroidota</taxon>
        <taxon>Flavobacteriia</taxon>
        <taxon>Flavobacteriales</taxon>
        <taxon>Flavobacteriaceae</taxon>
        <taxon>Tenacibaculum</taxon>
    </lineage>
</organism>
<keyword evidence="1" id="KW-0560">Oxidoreductase</keyword>
<evidence type="ECO:0000259" key="2">
    <source>
        <dbReference type="Pfam" id="PF01494"/>
    </source>
</evidence>
<dbReference type="InterPro" id="IPR036188">
    <property type="entry name" value="FAD/NAD-bd_sf"/>
</dbReference>
<dbReference type="OrthoDB" id="9806565at2"/>
<dbReference type="AlphaFoldDB" id="A0A238U611"/>
<evidence type="ECO:0000313" key="4">
    <source>
        <dbReference type="Proteomes" id="UP000215214"/>
    </source>
</evidence>
<dbReference type="InterPro" id="IPR002938">
    <property type="entry name" value="FAD-bd"/>
</dbReference>
<dbReference type="KEGG" id="tje:TJEJU_0771"/>
<dbReference type="Proteomes" id="UP000215214">
    <property type="component" value="Chromosome TJEJU"/>
</dbReference>
<dbReference type="PANTHER" id="PTHR43747:SF5">
    <property type="entry name" value="FAD-BINDING DOMAIN-CONTAINING PROTEIN"/>
    <property type="match status" value="1"/>
</dbReference>
<dbReference type="PANTHER" id="PTHR43747">
    <property type="entry name" value="FAD-BINDING PROTEIN"/>
    <property type="match status" value="1"/>
</dbReference>
<sequence>MSPEQLKTEVLIIGKGVSGLILQLLLERKGINSILVDKVNSKQNLPLAETIPPSTLELLYEIDLLSVFEAFSTKTYGYQSKWNNSQISDENFFLKGKYNNGLKINKQKIITALEEKSKHIVHAKDITKVALNEKPNSISIRKLNNKAITINSDLIVDATGRKRYILKQANISSIEYDKNLAYLCYLPKTGPNLKYGFFTESFSNAWGTISDLNETTRIVSLYTTKENKLYTDFKDYKNWNTLLNETSFLKYCIPAKGNFKVFGKQANSSIPSKISFQNILSIGDAAMAFNPISSHGISNAIYTAKEAAITIENYMRGNLQSLKEYQDKMYVIFNEYLKQKEKLFELH</sequence>
<dbReference type="EMBL" id="LT899436">
    <property type="protein sequence ID" value="SNR14542.1"/>
    <property type="molecule type" value="Genomic_DNA"/>
</dbReference>
<dbReference type="Gene3D" id="3.50.50.60">
    <property type="entry name" value="FAD/NAD(P)-binding domain"/>
    <property type="match status" value="1"/>
</dbReference>
<dbReference type="SUPFAM" id="SSF51905">
    <property type="entry name" value="FAD/NAD(P)-binding domain"/>
    <property type="match status" value="1"/>
</dbReference>
<dbReference type="PRINTS" id="PR00420">
    <property type="entry name" value="RNGMNOXGNASE"/>
</dbReference>
<dbReference type="GO" id="GO:0071949">
    <property type="term" value="F:FAD binding"/>
    <property type="evidence" value="ECO:0007669"/>
    <property type="project" value="InterPro"/>
</dbReference>
<name>A0A238U611_9FLAO</name>
<dbReference type="InterPro" id="IPR050816">
    <property type="entry name" value="Flavin-dep_Halogenase_NPB"/>
</dbReference>
<feature type="domain" description="FAD-binding" evidence="2">
    <location>
        <begin position="7"/>
        <end position="317"/>
    </location>
</feature>
<proteinExistence type="predicted"/>